<evidence type="ECO:0000313" key="4">
    <source>
        <dbReference type="Proteomes" id="UP000076722"/>
    </source>
</evidence>
<reference evidence="3 4" key="1">
    <citation type="journal article" date="2016" name="Mol. Biol. Evol.">
        <title>Comparative Genomics of Early-Diverging Mushroom-Forming Fungi Provides Insights into the Origins of Lignocellulose Decay Capabilities.</title>
        <authorList>
            <person name="Nagy L.G."/>
            <person name="Riley R."/>
            <person name="Tritt A."/>
            <person name="Adam C."/>
            <person name="Daum C."/>
            <person name="Floudas D."/>
            <person name="Sun H."/>
            <person name="Yadav J.S."/>
            <person name="Pangilinan J."/>
            <person name="Larsson K.H."/>
            <person name="Matsuura K."/>
            <person name="Barry K."/>
            <person name="Labutti K."/>
            <person name="Kuo R."/>
            <person name="Ohm R.A."/>
            <person name="Bhattacharya S.S."/>
            <person name="Shirouzu T."/>
            <person name="Yoshinaga Y."/>
            <person name="Martin F.M."/>
            <person name="Grigoriev I.V."/>
            <person name="Hibbett D.S."/>
        </authorList>
    </citation>
    <scope>NUCLEOTIDE SEQUENCE [LARGE SCALE GENOMIC DNA]</scope>
    <source>
        <strain evidence="3 4">HHB9708</strain>
    </source>
</reference>
<dbReference type="InterPro" id="IPR001810">
    <property type="entry name" value="F-box_dom"/>
</dbReference>
<feature type="compositionally biased region" description="Gly residues" evidence="1">
    <location>
        <begin position="402"/>
        <end position="426"/>
    </location>
</feature>
<sequence length="1003" mass="107030">MFPLPYDLELYILSYLNFRELLQCTLVNRETRKTVLQSPALIYIIELARDGLIEAPPPSPNSTNNGTPPLSTSTKLQKLLERRKRWTHQTPLSLYHIPLSGSCNCYELVGGVFAKAKPNPRIPGVGSRIIDFVMLPDGERNGGIHRIEDLGVDIRDFAIDPGQDLLVLLESEHIIDELSWSRIYFRTMSGNKVHPRAARAKVAYTSPDFHGSEMQIASDVLSLTCSTSLVIWNWHTGIQETTLRMDDTMTDFDFITPRSFLITVRKHTGNVALNLYTFVSPSDGPTPMHIATLEISSLAPPVLAPLFTPHPSHPHMNGGLANGLGNGNGAPNANAAGEGLGGPGGRQPGGGLTWRSSITSHTGPYETMLPVEEGGSLFGVGREEAVHVIRLSFGVDPPTPPGGGGGHGHGPGPGQQGGGGGGGIGIQGQAQVLPNGMGQIQIAAPGADFQEFNAALAAVLAAVQQAQGLGQGQGGNVVEQVIGPQLVMGQQPPAMGGGGAGVGYHVSFDIIIKNRTFMRIIREIEEERANSSLSPPLSSSSSSSFYNLHAPLLSRTATPIRISTPNLSGTATPTTPGTPGHGHSHSSRSGGIRWDEHQTKIPAKILKWNEWAPRNTRIVNRGNQHHWLRFVHGSRVLGCTGPDEDRKDWVLDFGHSTSQSTSTSASDLLPSSSENDGSILVDSSSLQSSSEGNGDANGFNPREEKGKGKDPESRPEFKSGLGVWNLEPGPTATMFERVFGIRTRAAQEISNNNLNGDLNGTSTQDTGVERERGWLQLGEPSGEYLAMNHLRHAGMGMDLGMLDSIPVGVDLPVDVVNGIGSGFVQSRLDAGEADDDDGEDGAVRGGGPSTISEFSSESDESEEDFRENVRRPRSSDQPDQILDSPPISPRASIPTLTPPPSSSRPNPSSIPSASTSSSSSHDPIPPTPSTSRAPNEQTVTSTSNGTTVNDWKSLLPSLPFVPRQLPDPIVPSSFSGCMIAQDRILSFDMDQDGDIRAIDVLAF</sequence>
<feature type="compositionally biased region" description="Low complexity" evidence="1">
    <location>
        <begin position="903"/>
        <end position="922"/>
    </location>
</feature>
<proteinExistence type="predicted"/>
<feature type="region of interest" description="Disordered" evidence="1">
    <location>
        <begin position="318"/>
        <end position="368"/>
    </location>
</feature>
<protein>
    <recommendedName>
        <fullName evidence="2">F-box domain-containing protein</fullName>
    </recommendedName>
</protein>
<feature type="compositionally biased region" description="Gly residues" evidence="1">
    <location>
        <begin position="338"/>
        <end position="352"/>
    </location>
</feature>
<dbReference type="InterPro" id="IPR036047">
    <property type="entry name" value="F-box-like_dom_sf"/>
</dbReference>
<feature type="compositionally biased region" description="Low complexity" evidence="1">
    <location>
        <begin position="938"/>
        <end position="949"/>
    </location>
</feature>
<feature type="region of interest" description="Disordered" evidence="1">
    <location>
        <begin position="559"/>
        <end position="594"/>
    </location>
</feature>
<organism evidence="3 4">
    <name type="scientific">Sistotremastrum niveocremeum HHB9708</name>
    <dbReference type="NCBI Taxonomy" id="1314777"/>
    <lineage>
        <taxon>Eukaryota</taxon>
        <taxon>Fungi</taxon>
        <taxon>Dikarya</taxon>
        <taxon>Basidiomycota</taxon>
        <taxon>Agaricomycotina</taxon>
        <taxon>Agaricomycetes</taxon>
        <taxon>Sistotremastrales</taxon>
        <taxon>Sistotremastraceae</taxon>
        <taxon>Sertulicium</taxon>
        <taxon>Sertulicium niveocremeum</taxon>
    </lineage>
</organism>
<dbReference type="SUPFAM" id="SSF81383">
    <property type="entry name" value="F-box domain"/>
    <property type="match status" value="1"/>
</dbReference>
<feature type="compositionally biased region" description="Acidic residues" evidence="1">
    <location>
        <begin position="856"/>
        <end position="865"/>
    </location>
</feature>
<dbReference type="PROSITE" id="PS50181">
    <property type="entry name" value="FBOX"/>
    <property type="match status" value="1"/>
</dbReference>
<keyword evidence="4" id="KW-1185">Reference proteome</keyword>
<evidence type="ECO:0000313" key="3">
    <source>
        <dbReference type="EMBL" id="KZS94916.1"/>
    </source>
</evidence>
<dbReference type="EMBL" id="KV419403">
    <property type="protein sequence ID" value="KZS94916.1"/>
    <property type="molecule type" value="Genomic_DNA"/>
</dbReference>
<feature type="region of interest" description="Disordered" evidence="1">
    <location>
        <begin position="829"/>
        <end position="950"/>
    </location>
</feature>
<dbReference type="OrthoDB" id="2745718at2759"/>
<feature type="domain" description="F-box" evidence="2">
    <location>
        <begin position="1"/>
        <end position="46"/>
    </location>
</feature>
<feature type="compositionally biased region" description="Basic and acidic residues" evidence="1">
    <location>
        <begin position="866"/>
        <end position="876"/>
    </location>
</feature>
<feature type="compositionally biased region" description="Low complexity" evidence="1">
    <location>
        <begin position="656"/>
        <end position="673"/>
    </location>
</feature>
<evidence type="ECO:0000256" key="1">
    <source>
        <dbReference type="SAM" id="MobiDB-lite"/>
    </source>
</evidence>
<feature type="region of interest" description="Disordered" evidence="1">
    <location>
        <begin position="393"/>
        <end position="428"/>
    </location>
</feature>
<name>A0A164WBV8_9AGAM</name>
<feature type="compositionally biased region" description="Low complexity" evidence="1">
    <location>
        <begin position="568"/>
        <end position="578"/>
    </location>
</feature>
<accession>A0A164WBV8</accession>
<feature type="region of interest" description="Disordered" evidence="1">
    <location>
        <begin position="656"/>
        <end position="725"/>
    </location>
</feature>
<evidence type="ECO:0000259" key="2">
    <source>
        <dbReference type="PROSITE" id="PS50181"/>
    </source>
</evidence>
<feature type="compositionally biased region" description="Acidic residues" evidence="1">
    <location>
        <begin position="831"/>
        <end position="840"/>
    </location>
</feature>
<dbReference type="AlphaFoldDB" id="A0A164WBV8"/>
<feature type="compositionally biased region" description="Basic and acidic residues" evidence="1">
    <location>
        <begin position="701"/>
        <end position="717"/>
    </location>
</feature>
<dbReference type="Proteomes" id="UP000076722">
    <property type="component" value="Unassembled WGS sequence"/>
</dbReference>
<gene>
    <name evidence="3" type="ORF">SISNIDRAFT_484434</name>
</gene>